<name>A0A367YAQ2_9ASCO</name>
<reference evidence="1 2" key="1">
    <citation type="submission" date="2018-06" db="EMBL/GenBank/DDBJ databases">
        <title>Whole genome sequencing of Candida tropicalis (genome annotated by CSBL at Korea University).</title>
        <authorList>
            <person name="Ahn J."/>
        </authorList>
    </citation>
    <scope>NUCLEOTIDE SEQUENCE [LARGE SCALE GENOMIC DNA]</scope>
    <source>
        <strain evidence="1 2">ATCC 20962</strain>
    </source>
</reference>
<comment type="caution">
    <text evidence="1">The sequence shown here is derived from an EMBL/GenBank/DDBJ whole genome shotgun (WGS) entry which is preliminary data.</text>
</comment>
<evidence type="ECO:0000313" key="1">
    <source>
        <dbReference type="EMBL" id="RCK62918.1"/>
    </source>
</evidence>
<dbReference type="EMBL" id="QLNQ01000025">
    <property type="protein sequence ID" value="RCK62918.1"/>
    <property type="molecule type" value="Genomic_DNA"/>
</dbReference>
<gene>
    <name evidence="1" type="ORF">Cantr_09515</name>
</gene>
<dbReference type="Proteomes" id="UP000253472">
    <property type="component" value="Unassembled WGS sequence"/>
</dbReference>
<accession>A0A367YAQ2</accession>
<keyword evidence="2" id="KW-1185">Reference proteome</keyword>
<evidence type="ECO:0000313" key="2">
    <source>
        <dbReference type="Proteomes" id="UP000253472"/>
    </source>
</evidence>
<proteinExistence type="predicted"/>
<organism evidence="1 2">
    <name type="scientific">Candida viswanathii</name>
    <dbReference type="NCBI Taxonomy" id="5486"/>
    <lineage>
        <taxon>Eukaryota</taxon>
        <taxon>Fungi</taxon>
        <taxon>Dikarya</taxon>
        <taxon>Ascomycota</taxon>
        <taxon>Saccharomycotina</taxon>
        <taxon>Pichiomycetes</taxon>
        <taxon>Debaryomycetaceae</taxon>
        <taxon>Candida/Lodderomyces clade</taxon>
        <taxon>Candida</taxon>
    </lineage>
</organism>
<dbReference type="AlphaFoldDB" id="A0A367YAQ2"/>
<protein>
    <submittedName>
        <fullName evidence="1">Uncharacterized protein</fullName>
    </submittedName>
</protein>
<sequence length="91" mass="10813">MTSSLLARKTKNLAGFNTTFVYRWRLGGNQPEVRHRVCNYHHACNLRKLRDTTSCHVLLFRRNAMIDDDEIMLYALDITKKSYYWQTKTNT</sequence>